<evidence type="ECO:0000313" key="2">
    <source>
        <dbReference type="Proteomes" id="UP000030649"/>
    </source>
</evidence>
<reference evidence="1 2" key="1">
    <citation type="journal article" date="2013" name="PLoS ONE">
        <title>Assembly-driven community genomics of a hypersaline microbial ecosystem.</title>
        <authorList>
            <person name="Podell S."/>
            <person name="Ugalde J.A."/>
            <person name="Narasingarao P."/>
            <person name="Banfield J.F."/>
            <person name="Heidelberg K.B."/>
            <person name="Allen E.E."/>
        </authorList>
    </citation>
    <scope>NUCLEOTIDE SEQUENCE [LARGE SCALE GENOMIC DNA]</scope>
    <source>
        <strain evidence="2">J07HQW1</strain>
    </source>
</reference>
<dbReference type="STRING" id="1238424.J07HQW1_02833"/>
<protein>
    <submittedName>
        <fullName evidence="1">Uncharacterized protein</fullName>
    </submittedName>
</protein>
<proteinExistence type="predicted"/>
<organism evidence="1 2">
    <name type="scientific">Haloquadratum walsbyi J07HQW1</name>
    <dbReference type="NCBI Taxonomy" id="1238424"/>
    <lineage>
        <taxon>Archaea</taxon>
        <taxon>Methanobacteriati</taxon>
        <taxon>Methanobacteriota</taxon>
        <taxon>Stenosarchaea group</taxon>
        <taxon>Halobacteria</taxon>
        <taxon>Halobacteriales</taxon>
        <taxon>Haloferacaceae</taxon>
        <taxon>Haloquadratum</taxon>
    </lineage>
</organism>
<dbReference type="Proteomes" id="UP000030649">
    <property type="component" value="Unassembled WGS sequence"/>
</dbReference>
<dbReference type="AlphaFoldDB" id="U1N7V7"/>
<gene>
    <name evidence="1" type="ORF">J07HQW1_02833</name>
</gene>
<dbReference type="EMBL" id="KE356560">
    <property type="protein sequence ID" value="ERG92785.1"/>
    <property type="molecule type" value="Genomic_DNA"/>
</dbReference>
<accession>U1N7V7</accession>
<name>U1N7V7_9EURY</name>
<evidence type="ECO:0000313" key="1">
    <source>
        <dbReference type="EMBL" id="ERG92785.1"/>
    </source>
</evidence>
<sequence length="62" mass="7108">MSAMLFMTSESARVSKPHVWYSEDPSFRLFGCVNPHIEHRCNMLAEAIELSLQNIEESAPRL</sequence>
<dbReference type="HOGENOM" id="CLU_2893193_0_0_2"/>